<feature type="compositionally biased region" description="Basic and acidic residues" evidence="2">
    <location>
        <begin position="172"/>
        <end position="182"/>
    </location>
</feature>
<organism evidence="3 4">
    <name type="scientific">Golovinomyces cichoracearum</name>
    <dbReference type="NCBI Taxonomy" id="62708"/>
    <lineage>
        <taxon>Eukaryota</taxon>
        <taxon>Fungi</taxon>
        <taxon>Dikarya</taxon>
        <taxon>Ascomycota</taxon>
        <taxon>Pezizomycotina</taxon>
        <taxon>Leotiomycetes</taxon>
        <taxon>Erysiphales</taxon>
        <taxon>Erysiphaceae</taxon>
        <taxon>Golovinomyces</taxon>
    </lineage>
</organism>
<dbReference type="EMBL" id="MCBS01010739">
    <property type="protein sequence ID" value="RKF84350.1"/>
    <property type="molecule type" value="Genomic_DNA"/>
</dbReference>
<dbReference type="Proteomes" id="UP000285326">
    <property type="component" value="Unassembled WGS sequence"/>
</dbReference>
<evidence type="ECO:0000313" key="4">
    <source>
        <dbReference type="Proteomes" id="UP000285326"/>
    </source>
</evidence>
<feature type="compositionally biased region" description="Basic and acidic residues" evidence="2">
    <location>
        <begin position="136"/>
        <end position="153"/>
    </location>
</feature>
<dbReference type="AlphaFoldDB" id="A0A420JC27"/>
<evidence type="ECO:0000256" key="1">
    <source>
        <dbReference type="SAM" id="Coils"/>
    </source>
</evidence>
<keyword evidence="1" id="KW-0175">Coiled coil</keyword>
<protein>
    <submittedName>
        <fullName evidence="3">Uncharacterized protein</fullName>
    </submittedName>
</protein>
<evidence type="ECO:0000256" key="2">
    <source>
        <dbReference type="SAM" id="MobiDB-lite"/>
    </source>
</evidence>
<comment type="caution">
    <text evidence="3">The sequence shown here is derived from an EMBL/GenBank/DDBJ whole genome shotgun (WGS) entry which is preliminary data.</text>
</comment>
<feature type="compositionally biased region" description="Low complexity" evidence="2">
    <location>
        <begin position="154"/>
        <end position="163"/>
    </location>
</feature>
<evidence type="ECO:0000313" key="3">
    <source>
        <dbReference type="EMBL" id="RKF84350.1"/>
    </source>
</evidence>
<feature type="region of interest" description="Disordered" evidence="2">
    <location>
        <begin position="128"/>
        <end position="182"/>
    </location>
</feature>
<accession>A0A420JC27</accession>
<proteinExistence type="predicted"/>
<feature type="compositionally biased region" description="Acidic residues" evidence="2">
    <location>
        <begin position="37"/>
        <end position="49"/>
    </location>
</feature>
<feature type="coiled-coil region" evidence="1">
    <location>
        <begin position="69"/>
        <end position="99"/>
    </location>
</feature>
<feature type="non-terminal residue" evidence="3">
    <location>
        <position position="303"/>
    </location>
</feature>
<reference evidence="3 4" key="1">
    <citation type="journal article" date="2018" name="BMC Genomics">
        <title>Comparative genome analyses reveal sequence features reflecting distinct modes of host-adaptation between dicot and monocot powdery mildew.</title>
        <authorList>
            <person name="Wu Y."/>
            <person name="Ma X."/>
            <person name="Pan Z."/>
            <person name="Kale S.D."/>
            <person name="Song Y."/>
            <person name="King H."/>
            <person name="Zhang Q."/>
            <person name="Presley C."/>
            <person name="Deng X."/>
            <person name="Wei C.I."/>
            <person name="Xiao S."/>
        </authorList>
    </citation>
    <scope>NUCLEOTIDE SEQUENCE [LARGE SCALE GENOMIC DNA]</scope>
    <source>
        <strain evidence="3">UMSG1</strain>
    </source>
</reference>
<gene>
    <name evidence="3" type="ORF">GcM1_107004</name>
</gene>
<name>A0A420JC27_9PEZI</name>
<feature type="region of interest" description="Disordered" evidence="2">
    <location>
        <begin position="1"/>
        <end position="62"/>
    </location>
</feature>
<sequence>MASNSNSGYNLRPRSPEKASARGGAIPRLHLGPADTMENEDEDENEESIEASSEKESQENTQSTLQIILKELRHTKIELRESRKRHSEQETIIAELQNRPSLHPFFQSQPDVLTSFEINPLMHISSRKKRHASFKSPEREEFHQPDNDFRQFSEHSSQSFSSRIENVPQLPDEQKLDSGKEGDVQVWHRDTTNRLRWYDDRFFDDEQRFEYIYCNTKGGAAKLASSYPLDPPDDWTPQDFINFLTQTFDNPTKRENASTDFEALLMSPNESFRELWRRFQTTASDAKYRDDRFLREQMRSKVL</sequence>